<sequence length="43" mass="4815">MYKQKFKKIFSSIAGSTSGITHNAGSIKFGRDQGFKTNGFKYH</sequence>
<dbReference type="EMBL" id="JAQSVD010000005">
    <property type="protein sequence ID" value="MDE1470750.1"/>
    <property type="molecule type" value="Genomic_DNA"/>
</dbReference>
<keyword evidence="2" id="KW-1185">Reference proteome</keyword>
<reference evidence="1 2" key="1">
    <citation type="submission" date="2023-02" db="EMBL/GenBank/DDBJ databases">
        <title>Comparative genome analysis of Eubacterium limosum species.</title>
        <authorList>
            <person name="Bak J.E."/>
        </authorList>
    </citation>
    <scope>NUCLEOTIDE SEQUENCE [LARGE SCALE GENOMIC DNA]</scope>
    <source>
        <strain evidence="1 2">KGMB01548</strain>
    </source>
</reference>
<evidence type="ECO:0000313" key="2">
    <source>
        <dbReference type="Proteomes" id="UP001215087"/>
    </source>
</evidence>
<name>A0ABT5US09_EUBLI</name>
<protein>
    <submittedName>
        <fullName evidence="1">Uncharacterized protein</fullName>
    </submittedName>
</protein>
<dbReference type="Proteomes" id="UP001215087">
    <property type="component" value="Unassembled WGS sequence"/>
</dbReference>
<gene>
    <name evidence="1" type="ORF">PTZ04_10850</name>
</gene>
<proteinExistence type="predicted"/>
<organism evidence="1 2">
    <name type="scientific">Eubacterium limosum</name>
    <dbReference type="NCBI Taxonomy" id="1736"/>
    <lineage>
        <taxon>Bacteria</taxon>
        <taxon>Bacillati</taxon>
        <taxon>Bacillota</taxon>
        <taxon>Clostridia</taxon>
        <taxon>Eubacteriales</taxon>
        <taxon>Eubacteriaceae</taxon>
        <taxon>Eubacterium</taxon>
    </lineage>
</organism>
<dbReference type="RefSeq" id="WP_264474075.1">
    <property type="nucleotide sequence ID" value="NZ_CP171347.1"/>
</dbReference>
<evidence type="ECO:0000313" key="1">
    <source>
        <dbReference type="EMBL" id="MDE1470750.1"/>
    </source>
</evidence>
<accession>A0ABT5US09</accession>
<comment type="caution">
    <text evidence="1">The sequence shown here is derived from an EMBL/GenBank/DDBJ whole genome shotgun (WGS) entry which is preliminary data.</text>
</comment>